<dbReference type="EMBL" id="CP000922">
    <property type="protein sequence ID" value="ACJ35154.1"/>
    <property type="molecule type" value="Genomic_DNA"/>
</dbReference>
<dbReference type="Proteomes" id="UP000000742">
    <property type="component" value="Chromosome"/>
</dbReference>
<evidence type="ECO:0000313" key="2">
    <source>
        <dbReference type="EMBL" id="ACJ35154.1"/>
    </source>
</evidence>
<feature type="transmembrane region" description="Helical" evidence="1">
    <location>
        <begin position="12"/>
        <end position="29"/>
    </location>
</feature>
<dbReference type="AlphaFoldDB" id="B7GMQ2"/>
<evidence type="ECO:0000313" key="3">
    <source>
        <dbReference type="Proteomes" id="UP000000742"/>
    </source>
</evidence>
<organism evidence="2 3">
    <name type="scientific">Anoxybacillus flavithermus (strain DSM 21510 / WK1)</name>
    <dbReference type="NCBI Taxonomy" id="491915"/>
    <lineage>
        <taxon>Bacteria</taxon>
        <taxon>Bacillati</taxon>
        <taxon>Bacillota</taxon>
        <taxon>Bacilli</taxon>
        <taxon>Bacillales</taxon>
        <taxon>Anoxybacillaceae</taxon>
        <taxon>Anoxybacillus</taxon>
    </lineage>
</organism>
<accession>B7GMQ2</accession>
<keyword evidence="1" id="KW-0812">Transmembrane</keyword>
<feature type="transmembrane region" description="Helical" evidence="1">
    <location>
        <begin position="97"/>
        <end position="118"/>
    </location>
</feature>
<dbReference type="HOGENOM" id="CLU_1140787_0_0_9"/>
<protein>
    <submittedName>
        <fullName evidence="2">Membrane protein</fullName>
    </submittedName>
</protein>
<dbReference type="eggNOG" id="ENOG5032UUD">
    <property type="taxonomic scope" value="Bacteria"/>
</dbReference>
<keyword evidence="1" id="KW-1133">Transmembrane helix</keyword>
<feature type="transmembrane region" description="Helical" evidence="1">
    <location>
        <begin position="172"/>
        <end position="199"/>
    </location>
</feature>
<dbReference type="KEGG" id="afl:Aflv_2801"/>
<feature type="transmembrane region" description="Helical" evidence="1">
    <location>
        <begin position="49"/>
        <end position="76"/>
    </location>
</feature>
<sequence>MCMRLSTMKVKRSILIIVLWGFFSFVWFLQNKHFIFQSHLQLSFTEVLLLMNSSAVGYSSIQAYALFYTIPFIICVDHFFFPKSVCYIVRFSKRRHLYVRVFTEIVVVSIIFSFMHSLVNVLCTSYFFSFEKLQEVSFFRIALCNSVLLVLFYTSVGLIYQCLKHLTHQSHVAFFLTLLLVGGWFFIEKLFIVTSWGPMKDLTIYTQWFEEHWTMKEFLFAYIRHALLVFFLFFMHSFLYERKDFVS</sequence>
<evidence type="ECO:0000256" key="1">
    <source>
        <dbReference type="SAM" id="Phobius"/>
    </source>
</evidence>
<reference evidence="2 3" key="1">
    <citation type="journal article" date="2008" name="Genome Biol.">
        <title>Encapsulated in silica: genome, proteome and physiology of the thermophilic bacterium Anoxybacillus flavithermus WK1.</title>
        <authorList>
            <person name="Saw J.H."/>
            <person name="Mountain B.W."/>
            <person name="Feng L."/>
            <person name="Omelchenko M.V."/>
            <person name="Hou S."/>
            <person name="Saito J.A."/>
            <person name="Stott M.B."/>
            <person name="Li D."/>
            <person name="Zhao G."/>
            <person name="Wu J."/>
            <person name="Galperin M.Y."/>
            <person name="Koonin E.V."/>
            <person name="Makarova K.S."/>
            <person name="Wolf Y.I."/>
            <person name="Rigden D.J."/>
            <person name="Dunfield P.F."/>
            <person name="Wang L."/>
            <person name="Alam M."/>
        </authorList>
    </citation>
    <scope>NUCLEOTIDE SEQUENCE [LARGE SCALE GENOMIC DNA]</scope>
    <source>
        <strain evidence="3">DSM 21510 / WK1</strain>
    </source>
</reference>
<dbReference type="STRING" id="491915.Aflv_2801"/>
<keyword evidence="1" id="KW-0472">Membrane</keyword>
<gene>
    <name evidence="2" type="ordered locus">Aflv_2801</name>
</gene>
<feature type="transmembrane region" description="Helical" evidence="1">
    <location>
        <begin position="138"/>
        <end position="160"/>
    </location>
</feature>
<dbReference type="NCBIfam" id="NF035952">
    <property type="entry name" value="WxPxxD_TM"/>
    <property type="match status" value="1"/>
</dbReference>
<name>B7GMQ2_ANOFW</name>
<proteinExistence type="predicted"/>
<feature type="transmembrane region" description="Helical" evidence="1">
    <location>
        <begin position="219"/>
        <end position="240"/>
    </location>
</feature>